<dbReference type="PANTHER" id="PTHR34219">
    <property type="entry name" value="IRON-REGULATED INNER MEMBRANE PROTEIN-RELATED"/>
    <property type="match status" value="1"/>
</dbReference>
<dbReference type="EMBL" id="JAQQFM010000010">
    <property type="protein sequence ID" value="MFL9926788.1"/>
    <property type="molecule type" value="Genomic_DNA"/>
</dbReference>
<evidence type="ECO:0000313" key="2">
    <source>
        <dbReference type="EMBL" id="MFL9926788.1"/>
    </source>
</evidence>
<keyword evidence="3" id="KW-1185">Reference proteome</keyword>
<feature type="transmembrane region" description="Helical" evidence="1">
    <location>
        <begin position="368"/>
        <end position="393"/>
    </location>
</feature>
<dbReference type="Proteomes" id="UP001629246">
    <property type="component" value="Unassembled WGS sequence"/>
</dbReference>
<feature type="transmembrane region" description="Helical" evidence="1">
    <location>
        <begin position="16"/>
        <end position="37"/>
    </location>
</feature>
<protein>
    <submittedName>
        <fullName evidence="2">PepSY-associated TM helix domain-containing protein</fullName>
    </submittedName>
</protein>
<gene>
    <name evidence="2" type="ORF">PQR62_21115</name>
</gene>
<keyword evidence="1" id="KW-0472">Membrane</keyword>
<dbReference type="InterPro" id="IPR005625">
    <property type="entry name" value="PepSY-ass_TM"/>
</dbReference>
<evidence type="ECO:0000313" key="3">
    <source>
        <dbReference type="Proteomes" id="UP001629246"/>
    </source>
</evidence>
<accession>A0ABW9AG88</accession>
<comment type="caution">
    <text evidence="2">The sequence shown here is derived from an EMBL/GenBank/DDBJ whole genome shotgun (WGS) entry which is preliminary data.</text>
</comment>
<reference evidence="2 3" key="1">
    <citation type="journal article" date="2024" name="Chem. Sci.">
        <title>Discovery of megapolipeptins by genome mining of a Burkholderiales bacteria collection.</title>
        <authorList>
            <person name="Paulo B.S."/>
            <person name="Recchia M.J.J."/>
            <person name="Lee S."/>
            <person name="Fergusson C.H."/>
            <person name="Romanowski S.B."/>
            <person name="Hernandez A."/>
            <person name="Krull N."/>
            <person name="Liu D.Y."/>
            <person name="Cavanagh H."/>
            <person name="Bos A."/>
            <person name="Gray C.A."/>
            <person name="Murphy B.T."/>
            <person name="Linington R.G."/>
            <person name="Eustaquio A.S."/>
        </authorList>
    </citation>
    <scope>NUCLEOTIDE SEQUENCE [LARGE SCALE GENOMIC DNA]</scope>
    <source>
        <strain evidence="2 3">RL21-008-BIB-A</strain>
    </source>
</reference>
<organism evidence="2 3">
    <name type="scientific">Herbaspirillum lusitanum</name>
    <dbReference type="NCBI Taxonomy" id="213312"/>
    <lineage>
        <taxon>Bacteria</taxon>
        <taxon>Pseudomonadati</taxon>
        <taxon>Pseudomonadota</taxon>
        <taxon>Betaproteobacteria</taxon>
        <taxon>Burkholderiales</taxon>
        <taxon>Oxalobacteraceae</taxon>
        <taxon>Herbaspirillum</taxon>
    </lineage>
</organism>
<feature type="transmembrane region" description="Helical" evidence="1">
    <location>
        <begin position="157"/>
        <end position="179"/>
    </location>
</feature>
<dbReference type="Pfam" id="PF03929">
    <property type="entry name" value="PepSY_TM"/>
    <property type="match status" value="1"/>
</dbReference>
<keyword evidence="1" id="KW-1133">Transmembrane helix</keyword>
<sequence length="402" mass="45382">MRSLPLRAILLSAHRYAGLVMAIFLFIASLTGALLAWNDELERLLSPELFIAPVPVGRTAMDPLDLRAKVLEANPNAQAAYQPLRVEAGQALQFFLTPRIDSDGKPLPLVDNQVFIHPYTGALLGSRNANDLWQGRKAFMPFIYRLHYTLTLGVPGALVFGVVAVIWTIDCFVGFYLTLPPRVRNPNPKPLLTRWWPAWKIRPSARGHRLNIDLHRASGLWLWPMLFVIALSSVALSLPTVYQPVIRGLLEHQPDDKSMPRLAQPLWSPPLDWWPAREIGRREMKRLGLRMGFTTGPEEWMFYDASRGLYRYAITSERDIRDRYTNTTLYIDALTGRVKGIWLPTGSAAGDTLTTWLTSLHMAVVGGLFYKAFVSFLGLAVAVLSMTGILIWVKKRNARKTR</sequence>
<keyword evidence="1" id="KW-0812">Transmembrane</keyword>
<dbReference type="RefSeq" id="WP_408160010.1">
    <property type="nucleotide sequence ID" value="NZ_JAQQFM010000010.1"/>
</dbReference>
<dbReference type="PANTHER" id="PTHR34219:SF5">
    <property type="entry name" value="BLR4505 PROTEIN"/>
    <property type="match status" value="1"/>
</dbReference>
<feature type="transmembrane region" description="Helical" evidence="1">
    <location>
        <begin position="220"/>
        <end position="242"/>
    </location>
</feature>
<name>A0ABW9AG88_9BURK</name>
<evidence type="ECO:0000256" key="1">
    <source>
        <dbReference type="SAM" id="Phobius"/>
    </source>
</evidence>
<proteinExistence type="predicted"/>